<sequence>MKVNPLKLHRDLGDAGLPVTSVDETGRVIYLRALSADEARKAEEIIAAHDPSPDERQRTLEQDRQAGICDRDLLDALWNWVVGGSRESVDDILARRAG</sequence>
<evidence type="ECO:0000313" key="2">
    <source>
        <dbReference type="Proteomes" id="UP000050417"/>
    </source>
</evidence>
<dbReference type="Proteomes" id="UP000050417">
    <property type="component" value="Unassembled WGS sequence"/>
</dbReference>
<keyword evidence="2" id="KW-1185">Reference proteome</keyword>
<dbReference type="RefSeq" id="WP_075063645.1">
    <property type="nucleotide sequence ID" value="NZ_LGCL01000033.1"/>
</dbReference>
<protein>
    <recommendedName>
        <fullName evidence="3">TubC N-terminal docking domain-containing protein</fullName>
    </recommendedName>
</protein>
<dbReference type="EMBL" id="LGCL01000033">
    <property type="protein sequence ID" value="KPL74108.1"/>
    <property type="molecule type" value="Genomic_DNA"/>
</dbReference>
<dbReference type="AlphaFoldDB" id="A0A0P6WZW1"/>
<comment type="caution">
    <text evidence="1">The sequence shown here is derived from an EMBL/GenBank/DDBJ whole genome shotgun (WGS) entry which is preliminary data.</text>
</comment>
<accession>A0A0P6WZW1</accession>
<gene>
    <name evidence="1" type="ORF">ADN00_13970</name>
</gene>
<evidence type="ECO:0008006" key="3">
    <source>
        <dbReference type="Google" id="ProtNLM"/>
    </source>
</evidence>
<name>A0A0P6WZW1_9CHLR</name>
<evidence type="ECO:0000313" key="1">
    <source>
        <dbReference type="EMBL" id="KPL74108.1"/>
    </source>
</evidence>
<organism evidence="1 2">
    <name type="scientific">Ornatilinea apprima</name>
    <dbReference type="NCBI Taxonomy" id="1134406"/>
    <lineage>
        <taxon>Bacteria</taxon>
        <taxon>Bacillati</taxon>
        <taxon>Chloroflexota</taxon>
        <taxon>Anaerolineae</taxon>
        <taxon>Anaerolineales</taxon>
        <taxon>Anaerolineaceae</taxon>
        <taxon>Ornatilinea</taxon>
    </lineage>
</organism>
<dbReference type="STRING" id="1134406.ADN00_13970"/>
<proteinExistence type="predicted"/>
<reference evidence="1 2" key="1">
    <citation type="submission" date="2015-07" db="EMBL/GenBank/DDBJ databases">
        <title>Genome sequence of Ornatilinea apprima DSM 23815.</title>
        <authorList>
            <person name="Hemp J."/>
            <person name="Ward L.M."/>
            <person name="Pace L.A."/>
            <person name="Fischer W.W."/>
        </authorList>
    </citation>
    <scope>NUCLEOTIDE SEQUENCE [LARGE SCALE GENOMIC DNA]</scope>
    <source>
        <strain evidence="1 2">P3M-1</strain>
    </source>
</reference>